<dbReference type="InterPro" id="IPR000014">
    <property type="entry name" value="PAS"/>
</dbReference>
<dbReference type="RefSeq" id="WP_283485874.1">
    <property type="nucleotide sequence ID" value="NZ_CP125947.1"/>
</dbReference>
<evidence type="ECO:0000259" key="2">
    <source>
        <dbReference type="PROSITE" id="PS50113"/>
    </source>
</evidence>
<dbReference type="PROSITE" id="PS50887">
    <property type="entry name" value="GGDEF"/>
    <property type="match status" value="1"/>
</dbReference>
<protein>
    <submittedName>
        <fullName evidence="5">EAL domain-containing protein</fullName>
    </submittedName>
</protein>
<feature type="domain" description="EAL" evidence="3">
    <location>
        <begin position="314"/>
        <end position="570"/>
    </location>
</feature>
<dbReference type="NCBIfam" id="TIGR00229">
    <property type="entry name" value="sensory_box"/>
    <property type="match status" value="1"/>
</dbReference>
<dbReference type="SMART" id="SM00267">
    <property type="entry name" value="GGDEF"/>
    <property type="match status" value="1"/>
</dbReference>
<dbReference type="InterPro" id="IPR052155">
    <property type="entry name" value="Biofilm_reg_signaling"/>
</dbReference>
<reference evidence="5 6" key="1">
    <citation type="submission" date="2023-05" db="EMBL/GenBank/DDBJ databases">
        <authorList>
            <person name="Yin Y."/>
            <person name="Lu Z."/>
        </authorList>
    </citation>
    <scope>NUCLEOTIDE SEQUENCE [LARGE SCALE GENOMIC DNA]</scope>
    <source>
        <strain evidence="5 6">ZM22</strain>
    </source>
</reference>
<gene>
    <name evidence="5" type="ORF">QMY55_20085</name>
</gene>
<dbReference type="SUPFAM" id="SSF55073">
    <property type="entry name" value="Nucleotide cyclase"/>
    <property type="match status" value="1"/>
</dbReference>
<dbReference type="Gene3D" id="3.30.70.270">
    <property type="match status" value="1"/>
</dbReference>
<dbReference type="InterPro" id="IPR035919">
    <property type="entry name" value="EAL_sf"/>
</dbReference>
<dbReference type="NCBIfam" id="TIGR00254">
    <property type="entry name" value="GGDEF"/>
    <property type="match status" value="1"/>
</dbReference>
<dbReference type="PROSITE" id="PS50883">
    <property type="entry name" value="EAL"/>
    <property type="match status" value="1"/>
</dbReference>
<accession>A0ABY8SPA8</accession>
<dbReference type="Pfam" id="PF00563">
    <property type="entry name" value="EAL"/>
    <property type="match status" value="1"/>
</dbReference>
<dbReference type="PROSITE" id="PS50113">
    <property type="entry name" value="PAC"/>
    <property type="match status" value="1"/>
</dbReference>
<dbReference type="InterPro" id="IPR035965">
    <property type="entry name" value="PAS-like_dom_sf"/>
</dbReference>
<organism evidence="5 6">
    <name type="scientific">Comamonas resistens</name>
    <dbReference type="NCBI Taxonomy" id="3046670"/>
    <lineage>
        <taxon>Bacteria</taxon>
        <taxon>Pseudomonadati</taxon>
        <taxon>Pseudomonadota</taxon>
        <taxon>Betaproteobacteria</taxon>
        <taxon>Burkholderiales</taxon>
        <taxon>Comamonadaceae</taxon>
        <taxon>Comamonas</taxon>
    </lineage>
</organism>
<dbReference type="SMART" id="SM00086">
    <property type="entry name" value="PAC"/>
    <property type="match status" value="1"/>
</dbReference>
<evidence type="ECO:0000259" key="1">
    <source>
        <dbReference type="PROSITE" id="PS50112"/>
    </source>
</evidence>
<dbReference type="CDD" id="cd01948">
    <property type="entry name" value="EAL"/>
    <property type="match status" value="1"/>
</dbReference>
<dbReference type="Gene3D" id="3.20.20.450">
    <property type="entry name" value="EAL domain"/>
    <property type="match status" value="1"/>
</dbReference>
<dbReference type="Proteomes" id="UP001240697">
    <property type="component" value="Chromosome"/>
</dbReference>
<dbReference type="InterPro" id="IPR029787">
    <property type="entry name" value="Nucleotide_cyclase"/>
</dbReference>
<dbReference type="Pfam" id="PF00990">
    <property type="entry name" value="GGDEF"/>
    <property type="match status" value="1"/>
</dbReference>
<dbReference type="CDD" id="cd01949">
    <property type="entry name" value="GGDEF"/>
    <property type="match status" value="1"/>
</dbReference>
<evidence type="ECO:0000259" key="3">
    <source>
        <dbReference type="PROSITE" id="PS50883"/>
    </source>
</evidence>
<feature type="domain" description="GGDEF" evidence="4">
    <location>
        <begin position="167"/>
        <end position="305"/>
    </location>
</feature>
<evidence type="ECO:0000313" key="5">
    <source>
        <dbReference type="EMBL" id="WHS64763.1"/>
    </source>
</evidence>
<dbReference type="EMBL" id="CP125947">
    <property type="protein sequence ID" value="WHS64763.1"/>
    <property type="molecule type" value="Genomic_DNA"/>
</dbReference>
<dbReference type="PANTHER" id="PTHR44757">
    <property type="entry name" value="DIGUANYLATE CYCLASE DGCP"/>
    <property type="match status" value="1"/>
</dbReference>
<proteinExistence type="predicted"/>
<dbReference type="InterPro" id="IPR001610">
    <property type="entry name" value="PAC"/>
</dbReference>
<dbReference type="SUPFAM" id="SSF55785">
    <property type="entry name" value="PYP-like sensor domain (PAS domain)"/>
    <property type="match status" value="1"/>
</dbReference>
<sequence length="571" mass="63439">MHQQLIDVRQEFDDLRTALNAHAIVAVTDARGVITQVNEKFCQISQYAQHELIGRSHRIINSGQHSRAFFLNLWKTISSGETWHGEICNRAKDGSLYWVHTTIVPFIGANGRPEQYITIRTDITQRKQAEQQASHLALHDALTGLPNRVLLTERLQQTMAAIGRNRRFGALMLLDLDNFKDINDRLGHSLGDELLRQVAHRLHHCVCASDTVARVGGDEFVILLNDLDAAPGQARVRAHAMAERIQQALASGFDLSGQQVRTSSSIGLLLMDDAGQEQEELMRLADMALYKAKARGRNNVYAFDPRLQAEVQDRASLASDLREALSHEDTGLHLLFQPVVDLLLRPQGWEALLRWQHPTRGRLTPNAFMELAEQTGLTLPLGQWVLQAACAQLAQWSHVPGAAHWSLAVNVSTRQFQNPLFVSSVRDAIASTGANPHLLRIELTESMFLTDIENSILKMQELQALGVRFALDDLGTGYSSLACLQRLPLDPLKVDHSFVQGLPGNPGNAAITTTILALARTMNLKVVAEGVENTAQLGFLRQQGCDAFQGHLFGKPMPAQEAQRHFMRQKA</sequence>
<dbReference type="InterPro" id="IPR001633">
    <property type="entry name" value="EAL_dom"/>
</dbReference>
<dbReference type="PANTHER" id="PTHR44757:SF2">
    <property type="entry name" value="BIOFILM ARCHITECTURE MAINTENANCE PROTEIN MBAA"/>
    <property type="match status" value="1"/>
</dbReference>
<dbReference type="SMART" id="SM00052">
    <property type="entry name" value="EAL"/>
    <property type="match status" value="1"/>
</dbReference>
<feature type="domain" description="PAS" evidence="1">
    <location>
        <begin position="11"/>
        <end position="56"/>
    </location>
</feature>
<dbReference type="Pfam" id="PF13426">
    <property type="entry name" value="PAS_9"/>
    <property type="match status" value="1"/>
</dbReference>
<dbReference type="InterPro" id="IPR000160">
    <property type="entry name" value="GGDEF_dom"/>
</dbReference>
<dbReference type="CDD" id="cd00130">
    <property type="entry name" value="PAS"/>
    <property type="match status" value="1"/>
</dbReference>
<dbReference type="InterPro" id="IPR043128">
    <property type="entry name" value="Rev_trsase/Diguanyl_cyclase"/>
</dbReference>
<feature type="domain" description="PAC" evidence="2">
    <location>
        <begin position="81"/>
        <end position="135"/>
    </location>
</feature>
<dbReference type="Gene3D" id="3.30.450.20">
    <property type="entry name" value="PAS domain"/>
    <property type="match status" value="1"/>
</dbReference>
<dbReference type="SUPFAM" id="SSF141868">
    <property type="entry name" value="EAL domain-like"/>
    <property type="match status" value="1"/>
</dbReference>
<keyword evidence="6" id="KW-1185">Reference proteome</keyword>
<dbReference type="PROSITE" id="PS50112">
    <property type="entry name" value="PAS"/>
    <property type="match status" value="1"/>
</dbReference>
<evidence type="ECO:0000259" key="4">
    <source>
        <dbReference type="PROSITE" id="PS50887"/>
    </source>
</evidence>
<dbReference type="InterPro" id="IPR000700">
    <property type="entry name" value="PAS-assoc_C"/>
</dbReference>
<evidence type="ECO:0000313" key="6">
    <source>
        <dbReference type="Proteomes" id="UP001240697"/>
    </source>
</evidence>
<name>A0ABY8SPA8_9BURK</name>